<evidence type="ECO:0000313" key="3">
    <source>
        <dbReference type="Proteomes" id="UP000580797"/>
    </source>
</evidence>
<evidence type="ECO:0000256" key="1">
    <source>
        <dbReference type="ARBA" id="ARBA00022833"/>
    </source>
</evidence>
<reference evidence="2 3" key="1">
    <citation type="submission" date="2020-08" db="EMBL/GenBank/DDBJ databases">
        <title>Sequencing the genomes of 1000 actinobacteria strains.</title>
        <authorList>
            <person name="Klenk H.-P."/>
        </authorList>
    </citation>
    <scope>NUCLEOTIDE SEQUENCE [LARGE SCALE GENOMIC DNA]</scope>
    <source>
        <strain evidence="2 3">DSM 105783</strain>
    </source>
</reference>
<dbReference type="Pfam" id="PF02585">
    <property type="entry name" value="PIG-L"/>
    <property type="match status" value="1"/>
</dbReference>
<sequence>MTEAPRFLGGDDFELTHVVAIAAHPDDLDFGAAGTIARLTQAGVHVEYCLVTNGDAGGFDESHRPDIERMRQDEQRAAAARVGVADVHFLGERDGYVAPTLELQKKIVALLRQLRPQVVLAHHPERNWGNMQSQHPDHLSVGEAVVRASYPALENPFAFPELQAQGLEAYRLRELWLFGGPEERENHFVDISSVLDKKHEALMAHLSQHPDPARMMDHVNNKLVNVARRGGQPEGALSEAFHAVTVNGASTISGF</sequence>
<dbReference type="AlphaFoldDB" id="A0A7W8TX09"/>
<accession>A0A7W8TX09</accession>
<dbReference type="EMBL" id="JACHDR010000001">
    <property type="protein sequence ID" value="MBB5513715.1"/>
    <property type="molecule type" value="Genomic_DNA"/>
</dbReference>
<dbReference type="Gene3D" id="3.40.50.10320">
    <property type="entry name" value="LmbE-like"/>
    <property type="match status" value="1"/>
</dbReference>
<proteinExistence type="predicted"/>
<keyword evidence="1" id="KW-0862">Zinc</keyword>
<dbReference type="SUPFAM" id="SSF102588">
    <property type="entry name" value="LmbE-like"/>
    <property type="match status" value="1"/>
</dbReference>
<dbReference type="GO" id="GO:0016137">
    <property type="term" value="P:glycoside metabolic process"/>
    <property type="evidence" value="ECO:0007669"/>
    <property type="project" value="UniProtKB-ARBA"/>
</dbReference>
<dbReference type="InterPro" id="IPR024078">
    <property type="entry name" value="LmbE-like_dom_sf"/>
</dbReference>
<protein>
    <submittedName>
        <fullName evidence="2">LmbE family N-acetylglucosaminyl deacetylase</fullName>
    </submittedName>
</protein>
<dbReference type="PANTHER" id="PTHR12993">
    <property type="entry name" value="N-ACETYLGLUCOSAMINYL-PHOSPHATIDYLINOSITOL DE-N-ACETYLASE-RELATED"/>
    <property type="match status" value="1"/>
</dbReference>
<dbReference type="InterPro" id="IPR003737">
    <property type="entry name" value="GlcNAc_PI_deacetylase-related"/>
</dbReference>
<evidence type="ECO:0000313" key="2">
    <source>
        <dbReference type="EMBL" id="MBB5513715.1"/>
    </source>
</evidence>
<organism evidence="2 3">
    <name type="scientific">Neomicrococcus aestuarii</name>
    <dbReference type="NCBI Taxonomy" id="556325"/>
    <lineage>
        <taxon>Bacteria</taxon>
        <taxon>Bacillati</taxon>
        <taxon>Actinomycetota</taxon>
        <taxon>Actinomycetes</taxon>
        <taxon>Micrococcales</taxon>
        <taxon>Micrococcaceae</taxon>
        <taxon>Neomicrococcus</taxon>
    </lineage>
</organism>
<name>A0A7W8TX09_9MICC</name>
<dbReference type="PANTHER" id="PTHR12993:SF28">
    <property type="entry name" value="LMBE FAMILY PROTEIN"/>
    <property type="match status" value="1"/>
</dbReference>
<dbReference type="RefSeq" id="WP_221244638.1">
    <property type="nucleotide sequence ID" value="NZ_BAAARH010000008.1"/>
</dbReference>
<dbReference type="GO" id="GO:0016811">
    <property type="term" value="F:hydrolase activity, acting on carbon-nitrogen (but not peptide) bonds, in linear amides"/>
    <property type="evidence" value="ECO:0007669"/>
    <property type="project" value="TreeGrafter"/>
</dbReference>
<comment type="caution">
    <text evidence="2">The sequence shown here is derived from an EMBL/GenBank/DDBJ whole genome shotgun (WGS) entry which is preliminary data.</text>
</comment>
<dbReference type="Proteomes" id="UP000580797">
    <property type="component" value="Unassembled WGS sequence"/>
</dbReference>
<gene>
    <name evidence="2" type="ORF">HD598_002402</name>
</gene>